<dbReference type="PANTHER" id="PTHR33734:SF22">
    <property type="entry name" value="MEMBRANE-BOUND LYTIC MUREIN TRANSGLYCOSYLASE D"/>
    <property type="match status" value="1"/>
</dbReference>
<dbReference type="PROSITE" id="PS00922">
    <property type="entry name" value="TRANSGLYCOSYLASE"/>
    <property type="match status" value="1"/>
</dbReference>
<reference evidence="3 4" key="1">
    <citation type="journal article" date="2018" name="Environ. Microbiol.">
        <title>Genomes of ubiquitous marine and hypersaline Hydrogenovibrio, Thiomicrorhabdus and Thiomicrospira spp. encode a diversity of mechanisms to sustain chemolithoautotrophy in heterogeneous environments.</title>
        <authorList>
            <person name="Scott K.M."/>
            <person name="Williams J."/>
            <person name="Porter C.M.B."/>
            <person name="Russel S."/>
            <person name="Harmer T.L."/>
            <person name="Paul J.H."/>
            <person name="Antonen K.M."/>
            <person name="Bridges M.K."/>
            <person name="Camper G.J."/>
            <person name="Campla C.K."/>
            <person name="Casella L.G."/>
            <person name="Chase E."/>
            <person name="Conrad J.W."/>
            <person name="Cruz M.C."/>
            <person name="Dunlap D.S."/>
            <person name="Duran L."/>
            <person name="Fahsbender E.M."/>
            <person name="Goldsmith D.B."/>
            <person name="Keeley R.F."/>
            <person name="Kondoff M.R."/>
            <person name="Kussy B.I."/>
            <person name="Lane M.K."/>
            <person name="Lawler S."/>
            <person name="Leigh B.A."/>
            <person name="Lewis C."/>
            <person name="Lostal L.M."/>
            <person name="Marking D."/>
            <person name="Mancera P.A."/>
            <person name="McClenthan E.C."/>
            <person name="McIntyre E.A."/>
            <person name="Mine J.A."/>
            <person name="Modi S."/>
            <person name="Moore B.D."/>
            <person name="Morgan W.A."/>
            <person name="Nelson K.M."/>
            <person name="Nguyen K.N."/>
            <person name="Ogburn N."/>
            <person name="Parrino D.G."/>
            <person name="Pedapudi A.D."/>
            <person name="Pelham R.P."/>
            <person name="Preece A.M."/>
            <person name="Rampersad E.A."/>
            <person name="Richardson J.C."/>
            <person name="Rodgers C.M."/>
            <person name="Schaffer B.L."/>
            <person name="Sheridan N.E."/>
            <person name="Solone M.R."/>
            <person name="Staley Z.R."/>
            <person name="Tabuchi M."/>
            <person name="Waide R.J."/>
            <person name="Wanjugi P.W."/>
            <person name="Young S."/>
            <person name="Clum A."/>
            <person name="Daum C."/>
            <person name="Huntemann M."/>
            <person name="Ivanova N."/>
            <person name="Kyrpides N."/>
            <person name="Mikhailova N."/>
            <person name="Palaniappan K."/>
            <person name="Pillay M."/>
            <person name="Reddy T.B.K."/>
            <person name="Shapiro N."/>
            <person name="Stamatis D."/>
            <person name="Varghese N."/>
            <person name="Woyke T."/>
            <person name="Boden R."/>
            <person name="Freyermuth S.K."/>
            <person name="Kerfeld C.A."/>
        </authorList>
    </citation>
    <scope>NUCLEOTIDE SEQUENCE [LARGE SCALE GENOMIC DNA]</scope>
    <source>
        <strain evidence="3 4">JR-2</strain>
    </source>
</reference>
<feature type="domain" description="LysM" evidence="2">
    <location>
        <begin position="360"/>
        <end position="403"/>
    </location>
</feature>
<dbReference type="CDD" id="cd16894">
    <property type="entry name" value="MltD-like"/>
    <property type="match status" value="1"/>
</dbReference>
<comment type="similarity">
    <text evidence="1">Belongs to the transglycosylase Slt family.</text>
</comment>
<dbReference type="Gene3D" id="3.10.350.10">
    <property type="entry name" value="LysM domain"/>
    <property type="match status" value="3"/>
</dbReference>
<dbReference type="SUPFAM" id="SSF54106">
    <property type="entry name" value="LysM domain"/>
    <property type="match status" value="3"/>
</dbReference>
<sequence length="528" mass="60980">MLAGCSHLPYQDIDTTAQRSSQETVPKLPITDPILTENRETDAFESSIQESTERFSALKSNQNLSNQLDRALVFSQEAPVYDDLWQEISEHLFLAPANSENYQDYMSYYINKKRYLKRVSVRAKPYLYFILQEVKKRQMPYEIALLPVVESGYYPYARSYMSAAGLWQFMPATGHMYGLHQNWWYDGRQDVYRSTLAALDYLQALYAQNDYDWLLALASYNSGYGNVLKAQRRFLKKHPNGDPNFWNIRPYLPKETQHYVPQLLAISNLVSHKKTYQLDLEPVPNEPYFKKVQVSDQISLPKVAQATQTPQDMLKVLNPGYLRLATPPKGKHPLLLPIEVADAFEAEYSASPDDYEVTWVRHKIRSGESLSVIAYRYRTSSREIQKLNNMKGSFLRAGKTLLIPLPQNHQVALRSADKPKKYTGNKHTHTVRSGESLWTIAKYYNTSPRKLCEWNGISIRKPIYKGQQLVIQSNQYGRKVSYTLKEGESLWVVAQKYRVTTQELCNWNGIKKSAVLQPGTKLKVWVKS</sequence>
<protein>
    <submittedName>
        <fullName evidence="3">LysM peptidoglycan-binding domain-containing protein</fullName>
    </submittedName>
</protein>
<dbReference type="InterPro" id="IPR008258">
    <property type="entry name" value="Transglycosylase_SLT_dom_1"/>
</dbReference>
<dbReference type="SMART" id="SM00257">
    <property type="entry name" value="LysM"/>
    <property type="match status" value="3"/>
</dbReference>
<dbReference type="GO" id="GO:0008932">
    <property type="term" value="F:lytic endotransglycosylase activity"/>
    <property type="evidence" value="ECO:0007669"/>
    <property type="project" value="TreeGrafter"/>
</dbReference>
<dbReference type="CDD" id="cd00118">
    <property type="entry name" value="LysM"/>
    <property type="match status" value="2"/>
</dbReference>
<evidence type="ECO:0000259" key="2">
    <source>
        <dbReference type="PROSITE" id="PS51782"/>
    </source>
</evidence>
<dbReference type="EMBL" id="CP035033">
    <property type="protein sequence ID" value="QAB16435.1"/>
    <property type="molecule type" value="Genomic_DNA"/>
</dbReference>
<dbReference type="InterPro" id="IPR000189">
    <property type="entry name" value="Transglyc_AS"/>
</dbReference>
<dbReference type="Proteomes" id="UP000285478">
    <property type="component" value="Chromosome"/>
</dbReference>
<evidence type="ECO:0000313" key="4">
    <source>
        <dbReference type="Proteomes" id="UP000285478"/>
    </source>
</evidence>
<evidence type="ECO:0000313" key="3">
    <source>
        <dbReference type="EMBL" id="QAB16435.1"/>
    </source>
</evidence>
<dbReference type="InterPro" id="IPR036779">
    <property type="entry name" value="LysM_dom_sf"/>
</dbReference>
<name>A0A410H687_9GAMM</name>
<dbReference type="InterPro" id="IPR018392">
    <property type="entry name" value="LysM"/>
</dbReference>
<proteinExistence type="inferred from homology"/>
<evidence type="ECO:0000256" key="1">
    <source>
        <dbReference type="ARBA" id="ARBA00007734"/>
    </source>
</evidence>
<dbReference type="Pfam" id="PF01464">
    <property type="entry name" value="SLT"/>
    <property type="match status" value="1"/>
</dbReference>
<dbReference type="InterPro" id="IPR023346">
    <property type="entry name" value="Lysozyme-like_dom_sf"/>
</dbReference>
<dbReference type="GO" id="GO:0016020">
    <property type="term" value="C:membrane"/>
    <property type="evidence" value="ECO:0007669"/>
    <property type="project" value="InterPro"/>
</dbReference>
<dbReference type="KEGG" id="htr:EPV75_05160"/>
<dbReference type="PROSITE" id="PS51782">
    <property type="entry name" value="LYSM"/>
    <property type="match status" value="3"/>
</dbReference>
<keyword evidence="4" id="KW-1185">Reference proteome</keyword>
<dbReference type="GO" id="GO:0000270">
    <property type="term" value="P:peptidoglycan metabolic process"/>
    <property type="evidence" value="ECO:0007669"/>
    <property type="project" value="InterPro"/>
</dbReference>
<feature type="domain" description="LysM" evidence="2">
    <location>
        <begin position="480"/>
        <end position="524"/>
    </location>
</feature>
<dbReference type="Gene3D" id="1.10.530.10">
    <property type="match status" value="1"/>
</dbReference>
<feature type="domain" description="LysM" evidence="2">
    <location>
        <begin position="427"/>
        <end position="471"/>
    </location>
</feature>
<gene>
    <name evidence="3" type="ORF">EPV75_05160</name>
</gene>
<dbReference type="SUPFAM" id="SSF53955">
    <property type="entry name" value="Lysozyme-like"/>
    <property type="match status" value="1"/>
</dbReference>
<accession>A0A410H687</accession>
<dbReference type="Pfam" id="PF01476">
    <property type="entry name" value="LysM"/>
    <property type="match status" value="3"/>
</dbReference>
<organism evidence="3 4">
    <name type="scientific">Hydrogenovibrio thermophilus</name>
    <dbReference type="NCBI Taxonomy" id="265883"/>
    <lineage>
        <taxon>Bacteria</taxon>
        <taxon>Pseudomonadati</taxon>
        <taxon>Pseudomonadota</taxon>
        <taxon>Gammaproteobacteria</taxon>
        <taxon>Thiotrichales</taxon>
        <taxon>Piscirickettsiaceae</taxon>
        <taxon>Hydrogenovibrio</taxon>
    </lineage>
</organism>
<dbReference type="PANTHER" id="PTHR33734">
    <property type="entry name" value="LYSM DOMAIN-CONTAINING GPI-ANCHORED PROTEIN 2"/>
    <property type="match status" value="1"/>
</dbReference>
<dbReference type="AlphaFoldDB" id="A0A410H687"/>